<dbReference type="EMBL" id="BSFP01000076">
    <property type="protein sequence ID" value="GLL06701.1"/>
    <property type="molecule type" value="Genomic_DNA"/>
</dbReference>
<sequence length="139" mass="15337">MKVVLRLAAFGAAGASGIAPNLAVMWLLTSLGVHYLAAAVAATEVAILWNFALVDLWVYRTRRSSARGWVRLARFAVLNNLDLAVRLPLLTVLVSYWAMPELLANVVTLGFAFVLRFAVTERFIYRAPSMLPAWRTTSS</sequence>
<name>A0A9W6NRX4_9ACTN</name>
<dbReference type="RefSeq" id="WP_261959248.1">
    <property type="nucleotide sequence ID" value="NZ_BAAAXA010000001.1"/>
</dbReference>
<keyword evidence="5 6" id="KW-0472">Membrane</keyword>
<feature type="transmembrane region" description="Helical" evidence="6">
    <location>
        <begin position="102"/>
        <end position="119"/>
    </location>
</feature>
<dbReference type="InterPro" id="IPR051401">
    <property type="entry name" value="GtrA_CellWall_Glycosyl"/>
</dbReference>
<keyword evidence="4 6" id="KW-1133">Transmembrane helix</keyword>
<evidence type="ECO:0000256" key="4">
    <source>
        <dbReference type="ARBA" id="ARBA00022989"/>
    </source>
</evidence>
<evidence type="ECO:0000259" key="7">
    <source>
        <dbReference type="Pfam" id="PF04138"/>
    </source>
</evidence>
<comment type="subcellular location">
    <subcellularLocation>
        <location evidence="1">Membrane</location>
        <topology evidence="1">Multi-pass membrane protein</topology>
    </subcellularLocation>
</comment>
<feature type="transmembrane region" description="Helical" evidence="6">
    <location>
        <begin position="33"/>
        <end position="54"/>
    </location>
</feature>
<dbReference type="InterPro" id="IPR007267">
    <property type="entry name" value="GtrA_DPMS_TM"/>
</dbReference>
<keyword evidence="3 6" id="KW-0812">Transmembrane</keyword>
<dbReference type="PANTHER" id="PTHR38459:SF1">
    <property type="entry name" value="PROPHAGE BACTOPRENOL-LINKED GLUCOSE TRANSLOCASE HOMOLOG"/>
    <property type="match status" value="1"/>
</dbReference>
<organism evidence="8 9">
    <name type="scientific">Dactylosporangium matsuzakiense</name>
    <dbReference type="NCBI Taxonomy" id="53360"/>
    <lineage>
        <taxon>Bacteria</taxon>
        <taxon>Bacillati</taxon>
        <taxon>Actinomycetota</taxon>
        <taxon>Actinomycetes</taxon>
        <taxon>Micromonosporales</taxon>
        <taxon>Micromonosporaceae</taxon>
        <taxon>Dactylosporangium</taxon>
    </lineage>
</organism>
<comment type="similarity">
    <text evidence="2">Belongs to the GtrA family.</text>
</comment>
<evidence type="ECO:0000313" key="8">
    <source>
        <dbReference type="EMBL" id="GLL06701.1"/>
    </source>
</evidence>
<dbReference type="GO" id="GO:0000271">
    <property type="term" value="P:polysaccharide biosynthetic process"/>
    <property type="evidence" value="ECO:0007669"/>
    <property type="project" value="InterPro"/>
</dbReference>
<feature type="domain" description="GtrA/DPMS transmembrane" evidence="7">
    <location>
        <begin position="10"/>
        <end position="124"/>
    </location>
</feature>
<dbReference type="AlphaFoldDB" id="A0A9W6NRX4"/>
<feature type="transmembrane region" description="Helical" evidence="6">
    <location>
        <begin position="75"/>
        <end position="96"/>
    </location>
</feature>
<evidence type="ECO:0000256" key="6">
    <source>
        <dbReference type="SAM" id="Phobius"/>
    </source>
</evidence>
<gene>
    <name evidence="8" type="ORF">GCM10017581_084510</name>
</gene>
<evidence type="ECO:0000256" key="3">
    <source>
        <dbReference type="ARBA" id="ARBA00022692"/>
    </source>
</evidence>
<dbReference type="Proteomes" id="UP001143480">
    <property type="component" value="Unassembled WGS sequence"/>
</dbReference>
<keyword evidence="9" id="KW-1185">Reference proteome</keyword>
<evidence type="ECO:0000256" key="5">
    <source>
        <dbReference type="ARBA" id="ARBA00023136"/>
    </source>
</evidence>
<dbReference type="Pfam" id="PF04138">
    <property type="entry name" value="GtrA_DPMS_TM"/>
    <property type="match status" value="1"/>
</dbReference>
<evidence type="ECO:0000256" key="1">
    <source>
        <dbReference type="ARBA" id="ARBA00004141"/>
    </source>
</evidence>
<dbReference type="PANTHER" id="PTHR38459">
    <property type="entry name" value="PROPHAGE BACTOPRENOL-LINKED GLUCOSE TRANSLOCASE HOMOLOG"/>
    <property type="match status" value="1"/>
</dbReference>
<evidence type="ECO:0000313" key="9">
    <source>
        <dbReference type="Proteomes" id="UP001143480"/>
    </source>
</evidence>
<comment type="caution">
    <text evidence="8">The sequence shown here is derived from an EMBL/GenBank/DDBJ whole genome shotgun (WGS) entry which is preliminary data.</text>
</comment>
<protein>
    <recommendedName>
        <fullName evidence="7">GtrA/DPMS transmembrane domain-containing protein</fullName>
    </recommendedName>
</protein>
<reference evidence="8" key="1">
    <citation type="journal article" date="2014" name="Int. J. Syst. Evol. Microbiol.">
        <title>Complete genome sequence of Corynebacterium casei LMG S-19264T (=DSM 44701T), isolated from a smear-ripened cheese.</title>
        <authorList>
            <consortium name="US DOE Joint Genome Institute (JGI-PGF)"/>
            <person name="Walter F."/>
            <person name="Albersmeier A."/>
            <person name="Kalinowski J."/>
            <person name="Ruckert C."/>
        </authorList>
    </citation>
    <scope>NUCLEOTIDE SEQUENCE</scope>
    <source>
        <strain evidence="8">VKM Ac-1321</strain>
    </source>
</reference>
<accession>A0A9W6NRX4</accession>
<evidence type="ECO:0000256" key="2">
    <source>
        <dbReference type="ARBA" id="ARBA00009399"/>
    </source>
</evidence>
<proteinExistence type="inferred from homology"/>
<reference evidence="8" key="2">
    <citation type="submission" date="2023-01" db="EMBL/GenBank/DDBJ databases">
        <authorList>
            <person name="Sun Q."/>
            <person name="Evtushenko L."/>
        </authorList>
    </citation>
    <scope>NUCLEOTIDE SEQUENCE</scope>
    <source>
        <strain evidence="8">VKM Ac-1321</strain>
    </source>
</reference>
<dbReference type="GO" id="GO:0005886">
    <property type="term" value="C:plasma membrane"/>
    <property type="evidence" value="ECO:0007669"/>
    <property type="project" value="TreeGrafter"/>
</dbReference>